<dbReference type="PANTHER" id="PTHR21595">
    <property type="entry name" value="PATRONIN"/>
    <property type="match status" value="1"/>
</dbReference>
<gene>
    <name evidence="3" type="ORF">GN244_ATG00775</name>
    <name evidence="4" type="ORF">GN958_ATG20330</name>
</gene>
<dbReference type="GO" id="GO:0005516">
    <property type="term" value="F:calmodulin binding"/>
    <property type="evidence" value="ECO:0007669"/>
    <property type="project" value="InterPro"/>
</dbReference>
<dbReference type="InterPro" id="IPR038209">
    <property type="entry name" value="CKK_dom_sf"/>
</dbReference>
<accession>A0A833WQE2</accession>
<dbReference type="Proteomes" id="UP000704712">
    <property type="component" value="Unassembled WGS sequence"/>
</dbReference>
<feature type="compositionally biased region" description="Polar residues" evidence="1">
    <location>
        <begin position="355"/>
        <end position="370"/>
    </location>
</feature>
<name>A0A833WQE2_PHYIN</name>
<evidence type="ECO:0000313" key="4">
    <source>
        <dbReference type="EMBL" id="KAF4130436.1"/>
    </source>
</evidence>
<dbReference type="InterPro" id="IPR014797">
    <property type="entry name" value="CKK_CAMSAP"/>
</dbReference>
<feature type="region of interest" description="Disordered" evidence="1">
    <location>
        <begin position="788"/>
        <end position="833"/>
    </location>
</feature>
<evidence type="ECO:0000313" key="5">
    <source>
        <dbReference type="Proteomes" id="UP000602510"/>
    </source>
</evidence>
<dbReference type="AlphaFoldDB" id="A0A833WQE2"/>
<dbReference type="EMBL" id="WSZM01000014">
    <property type="protein sequence ID" value="KAF4046775.1"/>
    <property type="molecule type" value="Genomic_DNA"/>
</dbReference>
<dbReference type="GO" id="GO:0008017">
    <property type="term" value="F:microtubule binding"/>
    <property type="evidence" value="ECO:0007669"/>
    <property type="project" value="InterPro"/>
</dbReference>
<feature type="region of interest" description="Disordered" evidence="1">
    <location>
        <begin position="532"/>
        <end position="554"/>
    </location>
</feature>
<dbReference type="Proteomes" id="UP000602510">
    <property type="component" value="Unassembled WGS sequence"/>
</dbReference>
<feature type="compositionally biased region" description="Basic residues" evidence="1">
    <location>
        <begin position="663"/>
        <end position="672"/>
    </location>
</feature>
<dbReference type="Gene3D" id="3.10.20.360">
    <property type="entry name" value="CKK domain"/>
    <property type="match status" value="1"/>
</dbReference>
<feature type="region of interest" description="Disordered" evidence="1">
    <location>
        <begin position="730"/>
        <end position="769"/>
    </location>
</feature>
<feature type="compositionally biased region" description="Basic and acidic residues" evidence="1">
    <location>
        <begin position="936"/>
        <end position="947"/>
    </location>
</feature>
<dbReference type="Pfam" id="PF08683">
    <property type="entry name" value="CAMSAP_CKK"/>
    <property type="match status" value="1"/>
</dbReference>
<feature type="compositionally biased region" description="Polar residues" evidence="1">
    <location>
        <begin position="246"/>
        <end position="274"/>
    </location>
</feature>
<dbReference type="PANTHER" id="PTHR21595:SF0">
    <property type="entry name" value="PATRONIN"/>
    <property type="match status" value="1"/>
</dbReference>
<feature type="region of interest" description="Disordered" evidence="1">
    <location>
        <begin position="914"/>
        <end position="965"/>
    </location>
</feature>
<feature type="compositionally biased region" description="Polar residues" evidence="1">
    <location>
        <begin position="813"/>
        <end position="824"/>
    </location>
</feature>
<feature type="region of interest" description="Disordered" evidence="1">
    <location>
        <begin position="448"/>
        <end position="471"/>
    </location>
</feature>
<evidence type="ECO:0000256" key="1">
    <source>
        <dbReference type="SAM" id="MobiDB-lite"/>
    </source>
</evidence>
<dbReference type="PROSITE" id="PS51508">
    <property type="entry name" value="CKK"/>
    <property type="match status" value="1"/>
</dbReference>
<feature type="compositionally biased region" description="Basic and acidic residues" evidence="1">
    <location>
        <begin position="449"/>
        <end position="471"/>
    </location>
</feature>
<dbReference type="InterPro" id="IPR032940">
    <property type="entry name" value="CAMSAP"/>
</dbReference>
<keyword evidence="5" id="KW-1185">Reference proteome</keyword>
<feature type="domain" description="CKK" evidence="2">
    <location>
        <begin position="1019"/>
        <end position="1163"/>
    </location>
</feature>
<reference evidence="3" key="1">
    <citation type="submission" date="2020-04" db="EMBL/GenBank/DDBJ databases">
        <title>Hybrid Assembly of Korean Phytophthora infestans isolates.</title>
        <authorList>
            <person name="Prokchorchik M."/>
            <person name="Lee Y."/>
            <person name="Seo J."/>
            <person name="Cho J.-H."/>
            <person name="Park Y.-E."/>
            <person name="Jang D.-C."/>
            <person name="Im J.-S."/>
            <person name="Choi J.-G."/>
            <person name="Park H.-J."/>
            <person name="Lee G.-B."/>
            <person name="Lee Y.-G."/>
            <person name="Hong S.-Y."/>
            <person name="Cho K."/>
            <person name="Sohn K.H."/>
        </authorList>
    </citation>
    <scope>NUCLEOTIDE SEQUENCE</scope>
    <source>
        <strain evidence="3">KR_1_A1</strain>
        <strain evidence="4">KR_2_A2</strain>
    </source>
</reference>
<dbReference type="PROSITE" id="PS51257">
    <property type="entry name" value="PROKAR_LIPOPROTEIN"/>
    <property type="match status" value="1"/>
</dbReference>
<feature type="region of interest" description="Disordered" evidence="1">
    <location>
        <begin position="995"/>
        <end position="1025"/>
    </location>
</feature>
<dbReference type="SUPFAM" id="SSF50346">
    <property type="entry name" value="PRC-barrel domain"/>
    <property type="match status" value="1"/>
</dbReference>
<feature type="compositionally biased region" description="Basic and acidic residues" evidence="1">
    <location>
        <begin position="687"/>
        <end position="710"/>
    </location>
</feature>
<protein>
    <submittedName>
        <fullName evidence="3">Microtubule-binding calmodulin-regulated spectrin-associated</fullName>
    </submittedName>
</protein>
<organism evidence="3 5">
    <name type="scientific">Phytophthora infestans</name>
    <name type="common">Potato late blight agent</name>
    <name type="synonym">Botrytis infestans</name>
    <dbReference type="NCBI Taxonomy" id="4787"/>
    <lineage>
        <taxon>Eukaryota</taxon>
        <taxon>Sar</taxon>
        <taxon>Stramenopiles</taxon>
        <taxon>Oomycota</taxon>
        <taxon>Peronosporomycetes</taxon>
        <taxon>Peronosporales</taxon>
        <taxon>Peronosporaceae</taxon>
        <taxon>Phytophthora</taxon>
    </lineage>
</organism>
<dbReference type="SMART" id="SM01051">
    <property type="entry name" value="CAMSAP_CKK"/>
    <property type="match status" value="1"/>
</dbReference>
<feature type="region of interest" description="Disordered" evidence="1">
    <location>
        <begin position="331"/>
        <end position="398"/>
    </location>
</feature>
<sequence>MSRKKILSPTASLASCLDFAARILSSTASVRDICTKSALAPMVVEAHRCGQQVGKSLKLGACVDVRKLLNTLQCEENNKLCRQSPIAELEVADLTWDFEGTVVDTLTMEIEELEDRAALSDKDTCVVLSASSQAAGGHAVIWFPLDSVNDRKKRQILLYVCPGRVKIVKNVSDLIKKLYDEVPILREGEATYKVWAVIMGFRSHNQLEDERASTQLEIIQGEKYQEMPDSILKPTASIALSVNDTNQIRPMSRSTESTRLRNSSNQEMIGNPSASDVLGTQDESRDDPEQGIILGVPPRLSGYRDITNTKPSLTKSIFFFDGSHRSCTELLPRSSERVMDNSDTTEGFPQDKVAVNSNADSSEPEATSSGDEMDLHATGADGIGDLHESKNSRPRRSVISSSLSKLTIISKEKDTETDFELGLGVPLQHGFAWQSCDGKVLRNTIMGKPTREEPKKSEHLTSRCDSEDKKEATVEEQREIDAVQDDAHDNCIAEVEQSVNMALRSHEEQTPPLDIDENPPVQTLIMVTTTEDDTLNRPSTNQDGDNPRASGLSGSVGRVAVSSVDKVGNVDGDDFKNSSSIAVGTPSVPDSHDEEVLTMSSELPKQFELVSSVQKQKRTVNYRNKLGARIWWELEYTAKRLEREEMMERQQRAHQHQRDIKQRKPVVSRHSRRVEPTELSTNHRLVTPRDEGNSSINHDRSDSDKHNTEADHGDEEYVLASGSEILEAEAKSLRSDQSPRSFVNEVPPCKLASSPKSQHGLAHSEPTKEFERVGSCFLASKGENVGMISASDAPDLQEEESGASATPAISPDVSLSNRSMSSQQGERKPSDIFLSKPLDCKFMKSSFARVTVKPTSTKSSNQAEDEDDALTQMMWGSTRTSYEQDRNTDIFPTSKEQQTSEVAAVPFTARGRVPMRTRIIPATDERSSSSSIEHSSLSDHDRSDTKLSTHSRPPRHKVSSTPAPVATFIALGEEKSLSTSTKSREERLKELRQKKLQKLQQTRNSSLQQKEKLQRRPLSFSNSNYTKKASNRQLIQNALEFTLLAGGSMEKERSLALQALAESTCDNFIVLLKSAKELKFRALYESHVDRDFATRIFSLLPSNSSRAPLKLGSSDMISQFFKYSSAKKHFQSVPTRSFTVKTDACALTDQVVFKGKTGSALARLL</sequence>
<feature type="region of interest" description="Disordered" evidence="1">
    <location>
        <begin position="246"/>
        <end position="307"/>
    </location>
</feature>
<comment type="caution">
    <text evidence="3">The sequence shown here is derived from an EMBL/GenBank/DDBJ whole genome shotgun (WGS) entry which is preliminary data.</text>
</comment>
<dbReference type="InterPro" id="IPR011033">
    <property type="entry name" value="PRC_barrel-like_sf"/>
</dbReference>
<dbReference type="EMBL" id="JAACNO010002837">
    <property type="protein sequence ID" value="KAF4130436.1"/>
    <property type="molecule type" value="Genomic_DNA"/>
</dbReference>
<feature type="compositionally biased region" description="Basic and acidic residues" evidence="1">
    <location>
        <begin position="647"/>
        <end position="662"/>
    </location>
</feature>
<feature type="region of interest" description="Disordered" evidence="1">
    <location>
        <begin position="647"/>
        <end position="710"/>
    </location>
</feature>
<evidence type="ECO:0000313" key="3">
    <source>
        <dbReference type="EMBL" id="KAF4046775.1"/>
    </source>
</evidence>
<evidence type="ECO:0000259" key="2">
    <source>
        <dbReference type="PROSITE" id="PS51508"/>
    </source>
</evidence>
<proteinExistence type="predicted"/>